<dbReference type="EMBL" id="JACXVP010000006">
    <property type="protein sequence ID" value="KAG5601495.1"/>
    <property type="molecule type" value="Genomic_DNA"/>
</dbReference>
<protein>
    <submittedName>
        <fullName evidence="6">Uncharacterized protein</fullName>
    </submittedName>
</protein>
<dbReference type="GO" id="GO:0016705">
    <property type="term" value="F:oxidoreductase activity, acting on paired donors, with incorporation or reduction of molecular oxygen"/>
    <property type="evidence" value="ECO:0007669"/>
    <property type="project" value="InterPro"/>
</dbReference>
<keyword evidence="4" id="KW-0408">Iron</keyword>
<comment type="caution">
    <text evidence="6">The sequence shown here is derived from an EMBL/GenBank/DDBJ whole genome shotgun (WGS) entry which is preliminary data.</text>
</comment>
<comment type="similarity">
    <text evidence="1">Belongs to the cytochrome P450 family.</text>
</comment>
<dbReference type="GO" id="GO:0004497">
    <property type="term" value="F:monooxygenase activity"/>
    <property type="evidence" value="ECO:0007669"/>
    <property type="project" value="UniProtKB-KW"/>
</dbReference>
<evidence type="ECO:0000256" key="3">
    <source>
        <dbReference type="ARBA" id="ARBA00022723"/>
    </source>
</evidence>
<dbReference type="SUPFAM" id="SSF48264">
    <property type="entry name" value="Cytochrome P450"/>
    <property type="match status" value="1"/>
</dbReference>
<organism evidence="6 7">
    <name type="scientific">Solanum commersonii</name>
    <name type="common">Commerson's wild potato</name>
    <name type="synonym">Commerson's nightshade</name>
    <dbReference type="NCBI Taxonomy" id="4109"/>
    <lineage>
        <taxon>Eukaryota</taxon>
        <taxon>Viridiplantae</taxon>
        <taxon>Streptophyta</taxon>
        <taxon>Embryophyta</taxon>
        <taxon>Tracheophyta</taxon>
        <taxon>Spermatophyta</taxon>
        <taxon>Magnoliopsida</taxon>
        <taxon>eudicotyledons</taxon>
        <taxon>Gunneridae</taxon>
        <taxon>Pentapetalae</taxon>
        <taxon>asterids</taxon>
        <taxon>lamiids</taxon>
        <taxon>Solanales</taxon>
        <taxon>Solanaceae</taxon>
        <taxon>Solanoideae</taxon>
        <taxon>Solaneae</taxon>
        <taxon>Solanum</taxon>
    </lineage>
</organism>
<dbReference type="InterPro" id="IPR036396">
    <property type="entry name" value="Cyt_P450_sf"/>
</dbReference>
<evidence type="ECO:0000256" key="1">
    <source>
        <dbReference type="ARBA" id="ARBA00010617"/>
    </source>
</evidence>
<dbReference type="PANTHER" id="PTHR47950">
    <property type="entry name" value="CYTOCHROME P450, FAMILY 76, SUBFAMILY C, POLYPEPTIDE 5-RELATED"/>
    <property type="match status" value="1"/>
</dbReference>
<name>A0A9J5YP42_SOLCO</name>
<keyword evidence="2" id="KW-0349">Heme</keyword>
<dbReference type="GO" id="GO:0005506">
    <property type="term" value="F:iron ion binding"/>
    <property type="evidence" value="ECO:0007669"/>
    <property type="project" value="InterPro"/>
</dbReference>
<dbReference type="AlphaFoldDB" id="A0A9J5YP42"/>
<dbReference type="Gene3D" id="1.10.630.10">
    <property type="entry name" value="Cytochrome P450"/>
    <property type="match status" value="1"/>
</dbReference>
<reference evidence="6 7" key="1">
    <citation type="submission" date="2020-09" db="EMBL/GenBank/DDBJ databases">
        <title>De no assembly of potato wild relative species, Solanum commersonii.</title>
        <authorList>
            <person name="Cho K."/>
        </authorList>
    </citation>
    <scope>NUCLEOTIDE SEQUENCE [LARGE SCALE GENOMIC DNA]</scope>
    <source>
        <strain evidence="6">LZ3.2</strain>
        <tissue evidence="6">Leaf</tissue>
    </source>
</reference>
<evidence type="ECO:0000256" key="4">
    <source>
        <dbReference type="ARBA" id="ARBA00023004"/>
    </source>
</evidence>
<keyword evidence="5" id="KW-0560">Oxidoreductase</keyword>
<evidence type="ECO:0000313" key="7">
    <source>
        <dbReference type="Proteomes" id="UP000824120"/>
    </source>
</evidence>
<dbReference type="PANTHER" id="PTHR47950:SF44">
    <property type="entry name" value="CYTOCHROME P450, FAMILY 76, SUBFAMILY C, POLYPEPTIDE 5-RELATED"/>
    <property type="match status" value="1"/>
</dbReference>
<accession>A0A9J5YP42</accession>
<sequence>MEDAGVPNLSDFFPILKWLDLQGVRRRIRPAYLRLHEIFEENIEKRVEARAAGMKKKGDFLDTLLDQCEDDGSGFGTTIKPLMVV</sequence>
<keyword evidence="5" id="KW-0503">Monooxygenase</keyword>
<dbReference type="GO" id="GO:0020037">
    <property type="term" value="F:heme binding"/>
    <property type="evidence" value="ECO:0007669"/>
    <property type="project" value="InterPro"/>
</dbReference>
<keyword evidence="3" id="KW-0479">Metal-binding</keyword>
<keyword evidence="7" id="KW-1185">Reference proteome</keyword>
<evidence type="ECO:0000313" key="6">
    <source>
        <dbReference type="EMBL" id="KAG5601495.1"/>
    </source>
</evidence>
<gene>
    <name evidence="6" type="ORF">H5410_032865</name>
</gene>
<evidence type="ECO:0000256" key="5">
    <source>
        <dbReference type="ARBA" id="ARBA00023033"/>
    </source>
</evidence>
<evidence type="ECO:0000256" key="2">
    <source>
        <dbReference type="ARBA" id="ARBA00022617"/>
    </source>
</evidence>
<dbReference type="Proteomes" id="UP000824120">
    <property type="component" value="Chromosome 6"/>
</dbReference>
<dbReference type="OrthoDB" id="2789670at2759"/>
<proteinExistence type="inferred from homology"/>